<evidence type="ECO:0000256" key="3">
    <source>
        <dbReference type="ARBA" id="ARBA00022516"/>
    </source>
</evidence>
<dbReference type="HAMAP" id="MF_00019">
    <property type="entry name" value="PlsX"/>
    <property type="match status" value="1"/>
</dbReference>
<dbReference type="NCBIfam" id="TIGR00182">
    <property type="entry name" value="plsX"/>
    <property type="match status" value="1"/>
</dbReference>
<gene>
    <name evidence="10" type="primary">plsX</name>
    <name evidence="11" type="ORF">DBW69_02985</name>
</gene>
<dbReference type="PIRSF" id="PIRSF002465">
    <property type="entry name" value="Phsphlp_syn_PlsX"/>
    <property type="match status" value="1"/>
</dbReference>
<comment type="subcellular location">
    <subcellularLocation>
        <location evidence="10">Cytoplasm</location>
    </subcellularLocation>
    <text evidence="10">Associated with the membrane possibly through PlsY.</text>
</comment>
<keyword evidence="6 10" id="KW-0594">Phospholipid biosynthesis</keyword>
<dbReference type="GO" id="GO:0043811">
    <property type="term" value="F:phosphate:acyl-[acyl carrier protein] acyltransferase activity"/>
    <property type="evidence" value="ECO:0007669"/>
    <property type="project" value="UniProtKB-UniRule"/>
</dbReference>
<dbReference type="EMBL" id="QOQF01000007">
    <property type="protein sequence ID" value="RCL77548.1"/>
    <property type="molecule type" value="Genomic_DNA"/>
</dbReference>
<dbReference type="Gene3D" id="3.40.718.10">
    <property type="entry name" value="Isopropylmalate Dehydrogenase"/>
    <property type="match status" value="1"/>
</dbReference>
<dbReference type="EC" id="2.3.1.274" evidence="8 10"/>
<dbReference type="GO" id="GO:0006633">
    <property type="term" value="P:fatty acid biosynthetic process"/>
    <property type="evidence" value="ECO:0007669"/>
    <property type="project" value="UniProtKB-UniRule"/>
</dbReference>
<evidence type="ECO:0000256" key="9">
    <source>
        <dbReference type="ARBA" id="ARBA00046608"/>
    </source>
</evidence>
<comment type="similarity">
    <text evidence="10">Belongs to the PlsX family.</text>
</comment>
<evidence type="ECO:0000313" key="12">
    <source>
        <dbReference type="Proteomes" id="UP000252132"/>
    </source>
</evidence>
<keyword evidence="4 10" id="KW-0808">Transferase</keyword>
<dbReference type="PANTHER" id="PTHR30100">
    <property type="entry name" value="FATTY ACID/PHOSPHOLIPID SYNTHESIS PROTEIN PLSX"/>
    <property type="match status" value="1"/>
</dbReference>
<evidence type="ECO:0000256" key="10">
    <source>
        <dbReference type="HAMAP-Rule" id="MF_00019"/>
    </source>
</evidence>
<keyword evidence="2 10" id="KW-0963">Cytoplasm</keyword>
<comment type="caution">
    <text evidence="11">The sequence shown here is derived from an EMBL/GenBank/DDBJ whole genome shotgun (WGS) entry which is preliminary data.</text>
</comment>
<sequence>MSQTRISIDVMGGDRDVETVLTGVTLALAHRPDTSFLLFGDSELIEPILKKFPTLKAASDVYHCDVAIDMDMKPSQALRQGRKTSSMWQAIDAVNTGIADGAVSAGNTGALMAMSKVILKTLNGIERPAIAAIWPTMKGETIVLDMGATIGGSAEQYFQFAVMGDAYARIIFGLESPRISLLNIGVEEMKGTDSVKQAADLLASSSLNFCGYIEGNGISQGDVDVVVTDGFTGNVALKTAEGIAQLISSYLKQVMVSSIFARIGYIFARGAFGALKERLDPDNVNGGTFLGLNGVVVKSHGGASPKGIAAAVELAIEVAANNMSDKIADEMDKMEEELLATQE</sequence>
<dbReference type="PANTHER" id="PTHR30100:SF1">
    <property type="entry name" value="PHOSPHATE ACYLTRANSFERASE"/>
    <property type="match status" value="1"/>
</dbReference>
<accession>A0A368E0A3</accession>
<dbReference type="GO" id="GO:0008654">
    <property type="term" value="P:phospholipid biosynthetic process"/>
    <property type="evidence" value="ECO:0007669"/>
    <property type="project" value="UniProtKB-KW"/>
</dbReference>
<evidence type="ECO:0000256" key="5">
    <source>
        <dbReference type="ARBA" id="ARBA00023098"/>
    </source>
</evidence>
<comment type="pathway">
    <text evidence="10">Lipid metabolism; phospholipid metabolism.</text>
</comment>
<dbReference type="UniPathway" id="UPA00085"/>
<comment type="function">
    <text evidence="10">Catalyzes the reversible formation of acyl-phosphate (acyl-PO(4)) from acyl-[acyl-carrier-protein] (acyl-ACP). This enzyme utilizes acyl-ACP as fatty acyl donor, but not acyl-CoA.</text>
</comment>
<keyword evidence="3 10" id="KW-0444">Lipid biosynthesis</keyword>
<evidence type="ECO:0000256" key="2">
    <source>
        <dbReference type="ARBA" id="ARBA00022490"/>
    </source>
</evidence>
<organism evidence="11 12">
    <name type="scientific">PS1 clade bacterium</name>
    <dbReference type="NCBI Taxonomy" id="2175152"/>
    <lineage>
        <taxon>Bacteria</taxon>
        <taxon>Pseudomonadati</taxon>
        <taxon>Pseudomonadota</taxon>
        <taxon>Alphaproteobacteria</taxon>
        <taxon>PS1 clade</taxon>
    </lineage>
</organism>
<dbReference type="Pfam" id="PF02504">
    <property type="entry name" value="FA_synthesis"/>
    <property type="match status" value="1"/>
</dbReference>
<dbReference type="Proteomes" id="UP000252132">
    <property type="component" value="Unassembled WGS sequence"/>
</dbReference>
<dbReference type="AlphaFoldDB" id="A0A368E0A3"/>
<keyword evidence="11" id="KW-0012">Acyltransferase</keyword>
<evidence type="ECO:0000256" key="1">
    <source>
        <dbReference type="ARBA" id="ARBA00001232"/>
    </source>
</evidence>
<comment type="catalytic activity">
    <reaction evidence="1 10">
        <text>a fatty acyl-[ACP] + phosphate = an acyl phosphate + holo-[ACP]</text>
        <dbReference type="Rhea" id="RHEA:42292"/>
        <dbReference type="Rhea" id="RHEA-COMP:9685"/>
        <dbReference type="Rhea" id="RHEA-COMP:14125"/>
        <dbReference type="ChEBI" id="CHEBI:43474"/>
        <dbReference type="ChEBI" id="CHEBI:59918"/>
        <dbReference type="ChEBI" id="CHEBI:64479"/>
        <dbReference type="ChEBI" id="CHEBI:138651"/>
        <dbReference type="EC" id="2.3.1.274"/>
    </reaction>
</comment>
<evidence type="ECO:0000256" key="7">
    <source>
        <dbReference type="ARBA" id="ARBA00023264"/>
    </source>
</evidence>
<evidence type="ECO:0000256" key="8">
    <source>
        <dbReference type="ARBA" id="ARBA00024069"/>
    </source>
</evidence>
<evidence type="ECO:0000256" key="4">
    <source>
        <dbReference type="ARBA" id="ARBA00022679"/>
    </source>
</evidence>
<dbReference type="GO" id="GO:0005737">
    <property type="term" value="C:cytoplasm"/>
    <property type="evidence" value="ECO:0007669"/>
    <property type="project" value="UniProtKB-SubCell"/>
</dbReference>
<protein>
    <recommendedName>
        <fullName evidence="8 10">Phosphate acyltransferase</fullName>
        <ecNumber evidence="8 10">2.3.1.274</ecNumber>
    </recommendedName>
    <alternativeName>
        <fullName evidence="10">Acyl-ACP phosphotransacylase</fullName>
    </alternativeName>
    <alternativeName>
        <fullName evidence="10">Acyl-[acyl-carrier-protein]--phosphate acyltransferase</fullName>
    </alternativeName>
    <alternativeName>
        <fullName evidence="10">Phosphate-acyl-ACP acyltransferase</fullName>
    </alternativeName>
</protein>
<keyword evidence="5 10" id="KW-0443">Lipid metabolism</keyword>
<keyword evidence="7 10" id="KW-1208">Phospholipid metabolism</keyword>
<evidence type="ECO:0000313" key="11">
    <source>
        <dbReference type="EMBL" id="RCL77548.1"/>
    </source>
</evidence>
<evidence type="ECO:0000256" key="6">
    <source>
        <dbReference type="ARBA" id="ARBA00023209"/>
    </source>
</evidence>
<dbReference type="InterPro" id="IPR003664">
    <property type="entry name" value="FA_synthesis"/>
</dbReference>
<proteinExistence type="inferred from homology"/>
<reference evidence="11 12" key="1">
    <citation type="journal article" date="2018" name="Microbiome">
        <title>Fine metagenomic profile of the Mediterranean stratified and mixed water columns revealed by assembly and recruitment.</title>
        <authorList>
            <person name="Haro-Moreno J.M."/>
            <person name="Lopez-Perez M."/>
            <person name="De La Torre J.R."/>
            <person name="Picazo A."/>
            <person name="Camacho A."/>
            <person name="Rodriguez-Valera F."/>
        </authorList>
    </citation>
    <scope>NUCLEOTIDE SEQUENCE [LARGE SCALE GENOMIC DNA]</scope>
    <source>
        <strain evidence="11">MED-G55</strain>
    </source>
</reference>
<name>A0A368E0A3_9PROT</name>
<dbReference type="SUPFAM" id="SSF53659">
    <property type="entry name" value="Isocitrate/Isopropylmalate dehydrogenase-like"/>
    <property type="match status" value="1"/>
</dbReference>
<dbReference type="InterPro" id="IPR012281">
    <property type="entry name" value="Phospholipid_synth_PlsX-like"/>
</dbReference>
<comment type="subunit">
    <text evidence="9 10">Homodimer. Probably interacts with PlsY.</text>
</comment>